<dbReference type="Pfam" id="PF12732">
    <property type="entry name" value="YtxH"/>
    <property type="match status" value="1"/>
</dbReference>
<dbReference type="EMBL" id="JAHLZF010000004">
    <property type="protein sequence ID" value="MBU6080259.1"/>
    <property type="molecule type" value="Genomic_DNA"/>
</dbReference>
<dbReference type="RefSeq" id="WP_144160946.1">
    <property type="nucleotide sequence ID" value="NZ_CAUPKR010000020.1"/>
</dbReference>
<accession>A0ABS6GNN1</accession>
<dbReference type="InterPro" id="IPR024623">
    <property type="entry name" value="YtxH"/>
</dbReference>
<dbReference type="PANTHER" id="PTHR35792:SF1">
    <property type="entry name" value="SLL0268 PROTEIN"/>
    <property type="match status" value="1"/>
</dbReference>
<dbReference type="PANTHER" id="PTHR35792">
    <property type="entry name" value="GENERAL STRESS PROTEIN"/>
    <property type="match status" value="1"/>
</dbReference>
<reference evidence="3 4" key="1">
    <citation type="journal article" date="2011" name="Int. J. Syst. Evol. Microbiol.">
        <title>Allobacillus halotolerans gen. nov., sp. nov. isolated from shrimp paste.</title>
        <authorList>
            <person name="Sheu S.Y."/>
            <person name="Arun A.B."/>
            <person name="Jiang S.R."/>
            <person name="Young C.C."/>
            <person name="Chen W.M."/>
        </authorList>
    </citation>
    <scope>NUCLEOTIDE SEQUENCE [LARGE SCALE GENOMIC DNA]</scope>
    <source>
        <strain evidence="3 4">LMG 24826</strain>
    </source>
</reference>
<name>A0ABS6GNN1_9BACI</name>
<keyword evidence="2" id="KW-0472">Membrane</keyword>
<keyword evidence="1" id="KW-0175">Coiled coil</keyword>
<organism evidence="3 4">
    <name type="scientific">Allobacillus halotolerans</name>
    <dbReference type="NCBI Taxonomy" id="570278"/>
    <lineage>
        <taxon>Bacteria</taxon>
        <taxon>Bacillati</taxon>
        <taxon>Bacillota</taxon>
        <taxon>Bacilli</taxon>
        <taxon>Bacillales</taxon>
        <taxon>Bacillaceae</taxon>
        <taxon>Allobacillus</taxon>
    </lineage>
</organism>
<dbReference type="InterPro" id="IPR052928">
    <property type="entry name" value="Desiccation-related_membrane"/>
</dbReference>
<evidence type="ECO:0000256" key="2">
    <source>
        <dbReference type="SAM" id="Phobius"/>
    </source>
</evidence>
<sequence length="141" mass="15786">MSNENQNNNGGMNGKDFVIGTLIGGIIGASVALLYAPKAGKDLRQDINTGADQVRERASEWKNTAYDKGNELYERAQESSKNLGEKIKQKKDDIQERVEYLRSENKEQGQEIAEDVAEAIEEAADEMERQEADMNFKNSQN</sequence>
<dbReference type="Proteomes" id="UP000812672">
    <property type="component" value="Unassembled WGS sequence"/>
</dbReference>
<feature type="coiled-coil region" evidence="1">
    <location>
        <begin position="73"/>
        <end position="140"/>
    </location>
</feature>
<feature type="transmembrane region" description="Helical" evidence="2">
    <location>
        <begin position="17"/>
        <end position="36"/>
    </location>
</feature>
<dbReference type="Gene3D" id="1.20.120.20">
    <property type="entry name" value="Apolipoprotein"/>
    <property type="match status" value="1"/>
</dbReference>
<gene>
    <name evidence="3" type="ORF">KQ486_04455</name>
</gene>
<keyword evidence="2" id="KW-1133">Transmembrane helix</keyword>
<protein>
    <submittedName>
        <fullName evidence="3">YtxH domain-containing protein</fullName>
    </submittedName>
</protein>
<evidence type="ECO:0000313" key="4">
    <source>
        <dbReference type="Proteomes" id="UP000812672"/>
    </source>
</evidence>
<evidence type="ECO:0000313" key="3">
    <source>
        <dbReference type="EMBL" id="MBU6080259.1"/>
    </source>
</evidence>
<evidence type="ECO:0000256" key="1">
    <source>
        <dbReference type="SAM" id="Coils"/>
    </source>
</evidence>
<keyword evidence="2" id="KW-0812">Transmembrane</keyword>
<comment type="caution">
    <text evidence="3">The sequence shown here is derived from an EMBL/GenBank/DDBJ whole genome shotgun (WGS) entry which is preliminary data.</text>
</comment>
<keyword evidence="4" id="KW-1185">Reference proteome</keyword>
<proteinExistence type="predicted"/>